<proteinExistence type="predicted"/>
<keyword evidence="6" id="KW-1185">Reference proteome</keyword>
<evidence type="ECO:0000313" key="5">
    <source>
        <dbReference type="EMBL" id="SEI68368.1"/>
    </source>
</evidence>
<keyword evidence="3" id="KW-0804">Transcription</keyword>
<reference evidence="6" key="1">
    <citation type="submission" date="2016-10" db="EMBL/GenBank/DDBJ databases">
        <authorList>
            <person name="Varghese N."/>
            <person name="Submissions S."/>
        </authorList>
    </citation>
    <scope>NUCLEOTIDE SEQUENCE [LARGE SCALE GENOMIC DNA]</scope>
    <source>
        <strain evidence="6">CGMCC 1.10218</strain>
    </source>
</reference>
<gene>
    <name evidence="5" type="ORF">SAMN04488058_101333</name>
</gene>
<evidence type="ECO:0000256" key="2">
    <source>
        <dbReference type="ARBA" id="ARBA00023125"/>
    </source>
</evidence>
<dbReference type="InterPro" id="IPR016177">
    <property type="entry name" value="DNA-bd_dom_sf"/>
</dbReference>
<evidence type="ECO:0000313" key="6">
    <source>
        <dbReference type="Proteomes" id="UP000199223"/>
    </source>
</evidence>
<accession>A0A1H6SK73</accession>
<sequence>MAELPLHGKRGEGKVALCDAADAAFLSQYRWHLSKNGYPRTRISEAGAASRMRDMHQLLTDERGQRYRDHVSGDKLDNRRANLRVCTQQENSFNRCRHKNNRSGYKGVTRWKKQWRATITKDGAQLYLGLFPHPVLAAIAYNAAALALFGPFARVNVLPPVSVLEEVVADAAD</sequence>
<dbReference type="SUPFAM" id="SSF54171">
    <property type="entry name" value="DNA-binding domain"/>
    <property type="match status" value="1"/>
</dbReference>
<dbReference type="Gene3D" id="3.90.75.20">
    <property type="match status" value="1"/>
</dbReference>
<protein>
    <submittedName>
        <fullName evidence="5">HNH endonuclease</fullName>
    </submittedName>
</protein>
<dbReference type="AlphaFoldDB" id="A0A1H6SK73"/>
<dbReference type="GO" id="GO:0003677">
    <property type="term" value="F:DNA binding"/>
    <property type="evidence" value="ECO:0007669"/>
    <property type="project" value="UniProtKB-KW"/>
</dbReference>
<dbReference type="Gene3D" id="3.30.730.10">
    <property type="entry name" value="AP2/ERF domain"/>
    <property type="match status" value="1"/>
</dbReference>
<dbReference type="Proteomes" id="UP000199223">
    <property type="component" value="Unassembled WGS sequence"/>
</dbReference>
<dbReference type="InterPro" id="IPR003615">
    <property type="entry name" value="HNH_nuc"/>
</dbReference>
<dbReference type="GO" id="GO:0003700">
    <property type="term" value="F:DNA-binding transcription factor activity"/>
    <property type="evidence" value="ECO:0007669"/>
    <property type="project" value="InterPro"/>
</dbReference>
<dbReference type="OrthoDB" id="71836at2"/>
<dbReference type="SMART" id="SM00380">
    <property type="entry name" value="AP2"/>
    <property type="match status" value="1"/>
</dbReference>
<dbReference type="Pfam" id="PF13392">
    <property type="entry name" value="HNH_3"/>
    <property type="match status" value="1"/>
</dbReference>
<keyword evidence="5" id="KW-0378">Hydrolase</keyword>
<dbReference type="RefSeq" id="WP_092262788.1">
    <property type="nucleotide sequence ID" value="NZ_FNZA01000001.1"/>
</dbReference>
<dbReference type="EMBL" id="FNZA01000001">
    <property type="protein sequence ID" value="SEI68368.1"/>
    <property type="molecule type" value="Genomic_DNA"/>
</dbReference>
<keyword evidence="1" id="KW-0805">Transcription regulation</keyword>
<organism evidence="5 6">
    <name type="scientific">Deinococcus reticulitermitis</name>
    <dbReference type="NCBI Taxonomy" id="856736"/>
    <lineage>
        <taxon>Bacteria</taxon>
        <taxon>Thermotogati</taxon>
        <taxon>Deinococcota</taxon>
        <taxon>Deinococci</taxon>
        <taxon>Deinococcales</taxon>
        <taxon>Deinococcaceae</taxon>
        <taxon>Deinococcus</taxon>
    </lineage>
</organism>
<feature type="domain" description="AP2/ERF" evidence="4">
    <location>
        <begin position="104"/>
        <end position="158"/>
    </location>
</feature>
<keyword evidence="5" id="KW-0540">Nuclease</keyword>
<evidence type="ECO:0000256" key="1">
    <source>
        <dbReference type="ARBA" id="ARBA00023015"/>
    </source>
</evidence>
<dbReference type="InterPro" id="IPR036955">
    <property type="entry name" value="AP2/ERF_dom_sf"/>
</dbReference>
<keyword evidence="5" id="KW-0255">Endonuclease</keyword>
<keyword evidence="2" id="KW-0238">DNA-binding</keyword>
<dbReference type="PROSITE" id="PS51032">
    <property type="entry name" value="AP2_ERF"/>
    <property type="match status" value="1"/>
</dbReference>
<dbReference type="SUPFAM" id="SSF54060">
    <property type="entry name" value="His-Me finger endonucleases"/>
    <property type="match status" value="1"/>
</dbReference>
<dbReference type="STRING" id="856736.SAMN04488058_101333"/>
<dbReference type="InterPro" id="IPR044925">
    <property type="entry name" value="His-Me_finger_sf"/>
</dbReference>
<dbReference type="GO" id="GO:0004519">
    <property type="term" value="F:endonuclease activity"/>
    <property type="evidence" value="ECO:0007669"/>
    <property type="project" value="UniProtKB-KW"/>
</dbReference>
<evidence type="ECO:0000259" key="4">
    <source>
        <dbReference type="PROSITE" id="PS51032"/>
    </source>
</evidence>
<evidence type="ECO:0000256" key="3">
    <source>
        <dbReference type="ARBA" id="ARBA00023163"/>
    </source>
</evidence>
<name>A0A1H6SK73_9DEIO</name>
<dbReference type="InterPro" id="IPR001471">
    <property type="entry name" value="AP2/ERF_dom"/>
</dbReference>